<dbReference type="Proteomes" id="UP000243975">
    <property type="component" value="Unassembled WGS sequence"/>
</dbReference>
<evidence type="ECO:0000256" key="1">
    <source>
        <dbReference type="SAM" id="Phobius"/>
    </source>
</evidence>
<dbReference type="EMBL" id="LEKV01004269">
    <property type="protein sequence ID" value="KVH96562.1"/>
    <property type="molecule type" value="Genomic_DNA"/>
</dbReference>
<keyword evidence="1" id="KW-0812">Transmembrane</keyword>
<dbReference type="STRING" id="59895.A0A124SDC9"/>
<dbReference type="PANTHER" id="PTHR35749">
    <property type="entry name" value="OSJNBA0084A10.10 PROTEIN"/>
    <property type="match status" value="1"/>
</dbReference>
<reference evidence="2 3" key="1">
    <citation type="journal article" date="2016" name="Sci. Rep.">
        <title>The genome sequence of the outbreeding globe artichoke constructed de novo incorporating a phase-aware low-pass sequencing strategy of F1 progeny.</title>
        <authorList>
            <person name="Scaglione D."/>
            <person name="Reyes-Chin-Wo S."/>
            <person name="Acquadro A."/>
            <person name="Froenicke L."/>
            <person name="Portis E."/>
            <person name="Beitel C."/>
            <person name="Tirone M."/>
            <person name="Mauro R."/>
            <person name="Lo Monaco A."/>
            <person name="Mauromicale G."/>
            <person name="Faccioli P."/>
            <person name="Cattivelli L."/>
            <person name="Rieseberg L."/>
            <person name="Michelmore R."/>
            <person name="Lanteri S."/>
        </authorList>
    </citation>
    <scope>NUCLEOTIDE SEQUENCE [LARGE SCALE GENOMIC DNA]</scope>
    <source>
        <strain evidence="2">2C</strain>
    </source>
</reference>
<name>A0A124SDC9_CYNCS</name>
<keyword evidence="3" id="KW-1185">Reference proteome</keyword>
<dbReference type="PANTHER" id="PTHR35749:SF1">
    <property type="entry name" value="OSJNBA0084A10.10 PROTEIN"/>
    <property type="match status" value="1"/>
</dbReference>
<gene>
    <name evidence="2" type="ORF">Ccrd_001343</name>
</gene>
<feature type="non-terminal residue" evidence="2">
    <location>
        <position position="1"/>
    </location>
</feature>
<evidence type="ECO:0000313" key="3">
    <source>
        <dbReference type="Proteomes" id="UP000243975"/>
    </source>
</evidence>
<evidence type="ECO:0000313" key="2">
    <source>
        <dbReference type="EMBL" id="KVH96562.1"/>
    </source>
</evidence>
<comment type="caution">
    <text evidence="2">The sequence shown here is derived from an EMBL/GenBank/DDBJ whole genome shotgun (WGS) entry which is preliminary data.</text>
</comment>
<accession>A0A124SDC9</accession>
<keyword evidence="1" id="KW-0472">Membrane</keyword>
<protein>
    <submittedName>
        <fullName evidence="2">Uncharacterized protein</fullName>
    </submittedName>
</protein>
<dbReference type="Gramene" id="KVH96562">
    <property type="protein sequence ID" value="KVH96562"/>
    <property type="gene ID" value="Ccrd_001343"/>
</dbReference>
<proteinExistence type="predicted"/>
<keyword evidence="1" id="KW-1133">Transmembrane helix</keyword>
<organism evidence="2 3">
    <name type="scientific">Cynara cardunculus var. scolymus</name>
    <name type="common">Globe artichoke</name>
    <name type="synonym">Cynara scolymus</name>
    <dbReference type="NCBI Taxonomy" id="59895"/>
    <lineage>
        <taxon>Eukaryota</taxon>
        <taxon>Viridiplantae</taxon>
        <taxon>Streptophyta</taxon>
        <taxon>Embryophyta</taxon>
        <taxon>Tracheophyta</taxon>
        <taxon>Spermatophyta</taxon>
        <taxon>Magnoliopsida</taxon>
        <taxon>eudicotyledons</taxon>
        <taxon>Gunneridae</taxon>
        <taxon>Pentapetalae</taxon>
        <taxon>asterids</taxon>
        <taxon>campanulids</taxon>
        <taxon>Asterales</taxon>
        <taxon>Asteraceae</taxon>
        <taxon>Carduoideae</taxon>
        <taxon>Cardueae</taxon>
        <taxon>Carduinae</taxon>
        <taxon>Cynara</taxon>
    </lineage>
</organism>
<dbReference type="AlphaFoldDB" id="A0A124SDC9"/>
<sequence>MENGELQKIHDHWLKRKTCSLRNSDSDQLQLESFCGLFLIFGVACALALGIHFCMVLREFGKHDPSPEKGSRSVRLQRFLSFADEKEEISKRKLKRKRDGREVNRSNRIQAEVDEDQNCVSDFDSINTSFDSLIKSRSSDSDQNDLIQIALHLGSVRLEAGKRSDRKRSSFHNAVVWPLPPDLTIKGYRYLGLGYRFVHRLEKRRFWRRRDGEDVPDGEEETAINEYFKPVDKQAEMIVEMQLKEEEKTMKQMMHTMK</sequence>
<feature type="transmembrane region" description="Helical" evidence="1">
    <location>
        <begin position="36"/>
        <end position="57"/>
    </location>
</feature>